<keyword evidence="2" id="KW-1185">Reference proteome</keyword>
<comment type="caution">
    <text evidence="1">The sequence shown here is derived from an EMBL/GenBank/DDBJ whole genome shotgun (WGS) entry which is preliminary data.</text>
</comment>
<accession>A0AAD7R1W5</accession>
<dbReference type="GeneID" id="80884226"/>
<dbReference type="Proteomes" id="UP001217417">
    <property type="component" value="Unassembled WGS sequence"/>
</dbReference>
<dbReference type="RefSeq" id="XP_056047822.1">
    <property type="nucleotide sequence ID" value="XM_056189060.1"/>
</dbReference>
<sequence>MAKVLEDMPPEGSQWLMRNGPEHWADQLLPRQSSGKSHVECGRELQQLDLGGSFIASSRYGGTHSLAVNAVAD</sequence>
<dbReference type="EMBL" id="JARPMG010000001">
    <property type="protein sequence ID" value="KAJ8104372.1"/>
    <property type="molecule type" value="Genomic_DNA"/>
</dbReference>
<organism evidence="1 2">
    <name type="scientific">Lipomyces tetrasporus</name>
    <dbReference type="NCBI Taxonomy" id="54092"/>
    <lineage>
        <taxon>Eukaryota</taxon>
        <taxon>Fungi</taxon>
        <taxon>Dikarya</taxon>
        <taxon>Ascomycota</taxon>
        <taxon>Saccharomycotina</taxon>
        <taxon>Lipomycetes</taxon>
        <taxon>Lipomycetales</taxon>
        <taxon>Lipomycetaceae</taxon>
        <taxon>Lipomyces</taxon>
    </lineage>
</organism>
<evidence type="ECO:0000313" key="1">
    <source>
        <dbReference type="EMBL" id="KAJ8104372.1"/>
    </source>
</evidence>
<gene>
    <name evidence="1" type="ORF">POJ06DRAFT_265198</name>
</gene>
<name>A0AAD7R1W5_9ASCO</name>
<reference evidence="1" key="1">
    <citation type="submission" date="2023-03" db="EMBL/GenBank/DDBJ databases">
        <title>Near-Complete genome sequence of Lipomyces tetrasporous NRRL Y-64009, an oleaginous yeast capable of growing on lignocellulosic hydrolysates.</title>
        <authorList>
            <consortium name="Lawrence Berkeley National Laboratory"/>
            <person name="Jagtap S.S."/>
            <person name="Liu J.-J."/>
            <person name="Walukiewicz H.E."/>
            <person name="Pangilinan J."/>
            <person name="Lipzen A."/>
            <person name="Ahrendt S."/>
            <person name="Koriabine M."/>
            <person name="Cobaugh K."/>
            <person name="Salamov A."/>
            <person name="Yoshinaga Y."/>
            <person name="Ng V."/>
            <person name="Daum C."/>
            <person name="Grigoriev I.V."/>
            <person name="Slininger P.J."/>
            <person name="Dien B.S."/>
            <person name="Jin Y.-S."/>
            <person name="Rao C.V."/>
        </authorList>
    </citation>
    <scope>NUCLEOTIDE SEQUENCE</scope>
    <source>
        <strain evidence="1">NRRL Y-64009</strain>
    </source>
</reference>
<dbReference type="AlphaFoldDB" id="A0AAD7R1W5"/>
<proteinExistence type="predicted"/>
<protein>
    <submittedName>
        <fullName evidence="1">Uncharacterized protein</fullName>
    </submittedName>
</protein>
<evidence type="ECO:0000313" key="2">
    <source>
        <dbReference type="Proteomes" id="UP001217417"/>
    </source>
</evidence>